<dbReference type="GO" id="GO:0005634">
    <property type="term" value="C:nucleus"/>
    <property type="evidence" value="ECO:0007669"/>
    <property type="project" value="UniProtKB-SubCell"/>
</dbReference>
<reference evidence="13 14" key="1">
    <citation type="submission" date="2025-04" db="UniProtKB">
        <authorList>
            <consortium name="RefSeq"/>
        </authorList>
    </citation>
    <scope>IDENTIFICATION</scope>
    <source>
        <tissue evidence="13 14">Entire body</tissue>
    </source>
</reference>
<dbReference type="GO" id="GO:0000122">
    <property type="term" value="P:negative regulation of transcription by RNA polymerase II"/>
    <property type="evidence" value="ECO:0007669"/>
    <property type="project" value="TreeGrafter"/>
</dbReference>
<feature type="compositionally biased region" description="Low complexity" evidence="10">
    <location>
        <begin position="202"/>
        <end position="218"/>
    </location>
</feature>
<dbReference type="InterPro" id="IPR009057">
    <property type="entry name" value="Homeodomain-like_sf"/>
</dbReference>
<dbReference type="InterPro" id="IPR001827">
    <property type="entry name" value="Homeobox_Antennapedia_CS"/>
</dbReference>
<name>A0A1W4WPP7_AGRPL</name>
<dbReference type="PRINTS" id="PR00025">
    <property type="entry name" value="ANTENNAPEDIA"/>
</dbReference>
<dbReference type="OrthoDB" id="6159439at2759"/>
<dbReference type="InterPro" id="IPR001356">
    <property type="entry name" value="HD"/>
</dbReference>
<gene>
    <name evidence="13 14" type="primary">LOC108734871</name>
</gene>
<dbReference type="InterPro" id="IPR017970">
    <property type="entry name" value="Homeobox_CS"/>
</dbReference>
<keyword evidence="5 7" id="KW-0371">Homeobox</keyword>
<evidence type="ECO:0000313" key="12">
    <source>
        <dbReference type="Proteomes" id="UP000192223"/>
    </source>
</evidence>
<keyword evidence="12" id="KW-1185">Reference proteome</keyword>
<feature type="compositionally biased region" description="Polar residues" evidence="10">
    <location>
        <begin position="238"/>
        <end position="247"/>
    </location>
</feature>
<proteinExistence type="inferred from homology"/>
<dbReference type="AlphaFoldDB" id="A0A1W4WPP7"/>
<feature type="region of interest" description="Disordered" evidence="10">
    <location>
        <begin position="202"/>
        <end position="248"/>
    </location>
</feature>
<dbReference type="PROSITE" id="PS50071">
    <property type="entry name" value="HOMEOBOX_2"/>
    <property type="match status" value="1"/>
</dbReference>
<dbReference type="KEGG" id="apln:108734871"/>
<evidence type="ECO:0000256" key="2">
    <source>
        <dbReference type="ARBA" id="ARBA00009107"/>
    </source>
</evidence>
<feature type="domain" description="Homeobox" evidence="11">
    <location>
        <begin position="270"/>
        <end position="330"/>
    </location>
</feature>
<evidence type="ECO:0000256" key="8">
    <source>
        <dbReference type="RuleBase" id="RU000682"/>
    </source>
</evidence>
<dbReference type="STRING" id="224129.A0A1W4WPP7"/>
<dbReference type="PROSITE" id="PS00027">
    <property type="entry name" value="HOMEOBOX_1"/>
    <property type="match status" value="1"/>
</dbReference>
<evidence type="ECO:0000256" key="1">
    <source>
        <dbReference type="ARBA" id="ARBA00004123"/>
    </source>
</evidence>
<comment type="similarity">
    <text evidence="2 9">Belongs to the Antp homeobox family.</text>
</comment>
<evidence type="ECO:0000256" key="5">
    <source>
        <dbReference type="ARBA" id="ARBA00023155"/>
    </source>
</evidence>
<dbReference type="RefSeq" id="XP_018322088.1">
    <property type="nucleotide sequence ID" value="XM_018466586.1"/>
</dbReference>
<dbReference type="Gene3D" id="1.10.10.60">
    <property type="entry name" value="Homeodomain-like"/>
    <property type="match status" value="1"/>
</dbReference>
<dbReference type="CDD" id="cd00086">
    <property type="entry name" value="homeodomain"/>
    <property type="match status" value="1"/>
</dbReference>
<feature type="DNA-binding region" description="Homeobox" evidence="7">
    <location>
        <begin position="272"/>
        <end position="331"/>
    </location>
</feature>
<dbReference type="InterPro" id="IPR020479">
    <property type="entry name" value="HD_metazoa"/>
</dbReference>
<dbReference type="InterPro" id="IPR017995">
    <property type="entry name" value="Homeobox_antennapedia"/>
</dbReference>
<evidence type="ECO:0000259" key="11">
    <source>
        <dbReference type="PROSITE" id="PS50071"/>
    </source>
</evidence>
<evidence type="ECO:0000313" key="14">
    <source>
        <dbReference type="RefSeq" id="XP_018322088.1"/>
    </source>
</evidence>
<organism evidence="12 14">
    <name type="scientific">Agrilus planipennis</name>
    <name type="common">Emerald ash borer</name>
    <name type="synonym">Agrilus marcopoli</name>
    <dbReference type="NCBI Taxonomy" id="224129"/>
    <lineage>
        <taxon>Eukaryota</taxon>
        <taxon>Metazoa</taxon>
        <taxon>Ecdysozoa</taxon>
        <taxon>Arthropoda</taxon>
        <taxon>Hexapoda</taxon>
        <taxon>Insecta</taxon>
        <taxon>Pterygota</taxon>
        <taxon>Neoptera</taxon>
        <taxon>Endopterygota</taxon>
        <taxon>Coleoptera</taxon>
        <taxon>Polyphaga</taxon>
        <taxon>Elateriformia</taxon>
        <taxon>Buprestoidea</taxon>
        <taxon>Buprestidae</taxon>
        <taxon>Agrilinae</taxon>
        <taxon>Agrilus</taxon>
    </lineage>
</organism>
<dbReference type="GO" id="GO:0009952">
    <property type="term" value="P:anterior/posterior pattern specification"/>
    <property type="evidence" value="ECO:0007669"/>
    <property type="project" value="TreeGrafter"/>
</dbReference>
<evidence type="ECO:0000256" key="9">
    <source>
        <dbReference type="RuleBase" id="RU004442"/>
    </source>
</evidence>
<dbReference type="RefSeq" id="XP_018322087.1">
    <property type="nucleotide sequence ID" value="XM_018466585.1"/>
</dbReference>
<dbReference type="PROSITE" id="PS00032">
    <property type="entry name" value="ANTENNAPEDIA"/>
    <property type="match status" value="1"/>
</dbReference>
<dbReference type="InterPro" id="IPR050296">
    <property type="entry name" value="Antp_homeobox"/>
</dbReference>
<evidence type="ECO:0000256" key="4">
    <source>
        <dbReference type="ARBA" id="ARBA00023125"/>
    </source>
</evidence>
<dbReference type="Proteomes" id="UP000192223">
    <property type="component" value="Unplaced"/>
</dbReference>
<dbReference type="GO" id="GO:0000978">
    <property type="term" value="F:RNA polymerase II cis-regulatory region sequence-specific DNA binding"/>
    <property type="evidence" value="ECO:0007669"/>
    <property type="project" value="TreeGrafter"/>
</dbReference>
<evidence type="ECO:0000256" key="6">
    <source>
        <dbReference type="ARBA" id="ARBA00023242"/>
    </source>
</evidence>
<evidence type="ECO:0000256" key="10">
    <source>
        <dbReference type="SAM" id="MobiDB-lite"/>
    </source>
</evidence>
<dbReference type="PRINTS" id="PR00024">
    <property type="entry name" value="HOMEOBOX"/>
</dbReference>
<protein>
    <submittedName>
        <fullName evidence="13 14">Homeobox protein SMOX-1-like</fullName>
    </submittedName>
</protein>
<dbReference type="PANTHER" id="PTHR45659">
    <property type="entry name" value="HOMEOBOX PROTEIN HOX"/>
    <property type="match status" value="1"/>
</dbReference>
<evidence type="ECO:0000256" key="7">
    <source>
        <dbReference type="PROSITE-ProRule" id="PRU00108"/>
    </source>
</evidence>
<keyword evidence="4 7" id="KW-0238">DNA-binding</keyword>
<keyword evidence="6 7" id="KW-0539">Nucleus</keyword>
<evidence type="ECO:0000256" key="3">
    <source>
        <dbReference type="ARBA" id="ARBA00022473"/>
    </source>
</evidence>
<keyword evidence="3" id="KW-0217">Developmental protein</keyword>
<dbReference type="Pfam" id="PF00046">
    <property type="entry name" value="Homeodomain"/>
    <property type="match status" value="1"/>
</dbReference>
<dbReference type="GeneID" id="108734871"/>
<comment type="subcellular location">
    <subcellularLocation>
        <location evidence="1 7 8">Nucleus</location>
    </subcellularLocation>
</comment>
<accession>A0A1W4WPP7</accession>
<dbReference type="PANTHER" id="PTHR45659:SF4">
    <property type="entry name" value="HOMEOBOX PROTEIN ABDOMINAL-A"/>
    <property type="match status" value="1"/>
</dbReference>
<dbReference type="FunFam" id="1.10.10.60:FF:000193">
    <property type="entry name" value="Ultrabithorax, isoform C"/>
    <property type="match status" value="1"/>
</dbReference>
<dbReference type="SMART" id="SM00389">
    <property type="entry name" value="HOX"/>
    <property type="match status" value="1"/>
</dbReference>
<evidence type="ECO:0000313" key="13">
    <source>
        <dbReference type="RefSeq" id="XP_018322087.1"/>
    </source>
</evidence>
<dbReference type="GO" id="GO:0000981">
    <property type="term" value="F:DNA-binding transcription factor activity, RNA polymerase II-specific"/>
    <property type="evidence" value="ECO:0007669"/>
    <property type="project" value="InterPro"/>
</dbReference>
<dbReference type="SUPFAM" id="SSF46689">
    <property type="entry name" value="Homeodomain-like"/>
    <property type="match status" value="1"/>
</dbReference>
<sequence length="402" mass="46042">MSASTHEFWNGYEYRYPTYDAPQNYENDPQKTAPGAVKVKSEFPEECERNTLNQPYYQPNFALQPPDLPYNLFSGNKCEIYNSINRPLNAYQQFQDFWNQEVTSTTLISKELPWNSASLQTQKFRDCKEWNGDEIQEDLWAHHAVPSRQDKCKGGVSEVNDQRDSPALRALLERKPVEFVPNRTGVAQQNYFTDSRDTVIDSNMDLSSSSMSPLQNLQKDNLSPGRFEGKEKADTSSEDNSVCSPNAGTVPPIHGNIFPWMKTGVENGNVTSKRTRQTYTRYQTLELEKEFHFNKYLTRRRRIEIAHALCLTERQIKIWFQNRRMKAKKDPNKFGTVESYSGGEDINMNNDQGLVDQGTPCVTQTCPSPRDISTMGQNGNPFDNIARPMTQFRNLPGPPCLS</sequence>